<accession>A0A6J6QJ16</accession>
<dbReference type="EMBL" id="CAEZXZ010000151">
    <property type="protein sequence ID" value="CAB4710542.1"/>
    <property type="molecule type" value="Genomic_DNA"/>
</dbReference>
<sequence length="164" mass="16859">MWISRPVTVVVASLAALFVVIPAQAAPSDRVTVVKVYHQAVTPIAVSGSGIGTVRTFFIPIAVNGKAADGQYLSGTLTTVSTAMADGQELRASNLTFVFGSEDNQMVVGGISLYPPAGATIAPGAQTIRPVIGGSGIYDGARGQVVSTNLGANGWTHVFKVRLC</sequence>
<gene>
    <name evidence="1" type="ORF">UFOPK2625_00987</name>
</gene>
<proteinExistence type="predicted"/>
<dbReference type="AlphaFoldDB" id="A0A6J6QJ16"/>
<evidence type="ECO:0000313" key="1">
    <source>
        <dbReference type="EMBL" id="CAB4710542.1"/>
    </source>
</evidence>
<protein>
    <submittedName>
        <fullName evidence="1">Unannotated protein</fullName>
    </submittedName>
</protein>
<reference evidence="1" key="1">
    <citation type="submission" date="2020-05" db="EMBL/GenBank/DDBJ databases">
        <authorList>
            <person name="Chiriac C."/>
            <person name="Salcher M."/>
            <person name="Ghai R."/>
            <person name="Kavagutti S V."/>
        </authorList>
    </citation>
    <scope>NUCLEOTIDE SEQUENCE</scope>
</reference>
<name>A0A6J6QJ16_9ZZZZ</name>
<organism evidence="1">
    <name type="scientific">freshwater metagenome</name>
    <dbReference type="NCBI Taxonomy" id="449393"/>
    <lineage>
        <taxon>unclassified sequences</taxon>
        <taxon>metagenomes</taxon>
        <taxon>ecological metagenomes</taxon>
    </lineage>
</organism>